<keyword evidence="3" id="KW-1185">Reference proteome</keyword>
<dbReference type="AlphaFoldDB" id="T0T6I6"/>
<dbReference type="Proteomes" id="UP000001744">
    <property type="component" value="Unassembled WGS sequence"/>
</dbReference>
<dbReference type="InterPro" id="IPR005162">
    <property type="entry name" value="Retrotrans_gag_dom"/>
</dbReference>
<sequence length="172" mass="20098">MESVEQENAATFPEIQRLGEILLALTKKEKDKDKETSSWVSKPAPYRGQRDLRVFTEWIKGLERFFRWHKTSAKRKAWMAFHNLTGEAASRCELDTTLFSQLEDGKVSWEAFKAYLRDAFIPTDALDKHRRQFYRLRQTGSVHEFVDKVNQYQATLGLPEWAVMDVLHCKAA</sequence>
<organism evidence="2 3">
    <name type="scientific">Schizosaccharomyces japonicus (strain yFS275 / FY16936)</name>
    <name type="common">Fission yeast</name>
    <dbReference type="NCBI Taxonomy" id="402676"/>
    <lineage>
        <taxon>Eukaryota</taxon>
        <taxon>Fungi</taxon>
        <taxon>Dikarya</taxon>
        <taxon>Ascomycota</taxon>
        <taxon>Taphrinomycotina</taxon>
        <taxon>Schizosaccharomycetes</taxon>
        <taxon>Schizosaccharomycetales</taxon>
        <taxon>Schizosaccharomycetaceae</taxon>
        <taxon>Schizosaccharomyces</taxon>
    </lineage>
</organism>
<dbReference type="Pfam" id="PF03732">
    <property type="entry name" value="Retrotrans_gag"/>
    <property type="match status" value="1"/>
</dbReference>
<proteinExistence type="predicted"/>
<dbReference type="JaponicusDB" id="SJAG_16458"/>
<reference evidence="2 3" key="1">
    <citation type="journal article" date="2011" name="Science">
        <title>Comparative functional genomics of the fission yeasts.</title>
        <authorList>
            <person name="Rhind N."/>
            <person name="Chen Z."/>
            <person name="Yassour M."/>
            <person name="Thompson D.A."/>
            <person name="Haas B.J."/>
            <person name="Habib N."/>
            <person name="Wapinski I."/>
            <person name="Roy S."/>
            <person name="Lin M.F."/>
            <person name="Heiman D.I."/>
            <person name="Young S.K."/>
            <person name="Furuya K."/>
            <person name="Guo Y."/>
            <person name="Pidoux A."/>
            <person name="Chen H.M."/>
            <person name="Robbertse B."/>
            <person name="Goldberg J.M."/>
            <person name="Aoki K."/>
            <person name="Bayne E.H."/>
            <person name="Berlin A.M."/>
            <person name="Desjardins C.A."/>
            <person name="Dobbs E."/>
            <person name="Dukaj L."/>
            <person name="Fan L."/>
            <person name="FitzGerald M.G."/>
            <person name="French C."/>
            <person name="Gujja S."/>
            <person name="Hansen K."/>
            <person name="Keifenheim D."/>
            <person name="Levin J.Z."/>
            <person name="Mosher R.A."/>
            <person name="Mueller C.A."/>
            <person name="Pfiffner J."/>
            <person name="Priest M."/>
            <person name="Russ C."/>
            <person name="Smialowska A."/>
            <person name="Swoboda P."/>
            <person name="Sykes S.M."/>
            <person name="Vaughn M."/>
            <person name="Vengrova S."/>
            <person name="Yoder R."/>
            <person name="Zeng Q."/>
            <person name="Allshire R."/>
            <person name="Baulcombe D."/>
            <person name="Birren B.W."/>
            <person name="Brown W."/>
            <person name="Ekwall K."/>
            <person name="Kellis M."/>
            <person name="Leatherwood J."/>
            <person name="Levin H."/>
            <person name="Margalit H."/>
            <person name="Martienssen R."/>
            <person name="Nieduszynski C.A."/>
            <person name="Spatafora J.W."/>
            <person name="Friedman N."/>
            <person name="Dalgaard J.Z."/>
            <person name="Baumann P."/>
            <person name="Niki H."/>
            <person name="Regev A."/>
            <person name="Nusbaum C."/>
        </authorList>
    </citation>
    <scope>NUCLEOTIDE SEQUENCE [LARGE SCALE GENOMIC DNA]</scope>
    <source>
        <strain evidence="3">yFS275 / FY16936</strain>
    </source>
</reference>
<evidence type="ECO:0000313" key="2">
    <source>
        <dbReference type="EMBL" id="EQC53044.1"/>
    </source>
</evidence>
<gene>
    <name evidence="2" type="ORF">SJAG_16458</name>
</gene>
<dbReference type="GeneID" id="22831536"/>
<accession>T0T6I6</accession>
<evidence type="ECO:0000259" key="1">
    <source>
        <dbReference type="Pfam" id="PF03732"/>
    </source>
</evidence>
<evidence type="ECO:0000313" key="3">
    <source>
        <dbReference type="Proteomes" id="UP000001744"/>
    </source>
</evidence>
<name>T0T6I6_SCHJY</name>
<dbReference type="VEuPathDB" id="FungiDB:SJAG_16458"/>
<dbReference type="OrthoDB" id="1939491at2759"/>
<feature type="domain" description="Retrotransposon gag" evidence="1">
    <location>
        <begin position="80"/>
        <end position="165"/>
    </location>
</feature>
<dbReference type="HOGENOM" id="CLU_1556156_0_0_1"/>
<dbReference type="EMBL" id="KE651167">
    <property type="protein sequence ID" value="EQC53044.1"/>
    <property type="molecule type" value="Genomic_DNA"/>
</dbReference>
<dbReference type="RefSeq" id="XP_011049041.1">
    <property type="nucleotide sequence ID" value="XM_011050739.1"/>
</dbReference>
<protein>
    <recommendedName>
        <fullName evidence="1">Retrotransposon gag domain-containing protein</fullName>
    </recommendedName>
</protein>